<dbReference type="AlphaFoldDB" id="A0A8J5RKP0"/>
<dbReference type="Proteomes" id="UP000729402">
    <property type="component" value="Unassembled WGS sequence"/>
</dbReference>
<sequence>MAVAAFLLLMLTITVGFNASLCAAAPAVPGKAPASAAAAAFLRTICNDTLKTNAQSCYDELLPYAESFKGNDAKVAEVAATIFITKVRATLEEMRGVNAKEMDPSLDGEEGGCIQDYEVAACGKDTDLALQSLSLLSYTAVAKERFPDDLRIVNNWMEKAEIYVNQCEMHLAHEDSSYTKLPHYNSVVLSMKIAGPIIKAIKT</sequence>
<proteinExistence type="predicted"/>
<feature type="domain" description="Pectinesterase inhibitor" evidence="2">
    <location>
        <begin position="41"/>
        <end position="175"/>
    </location>
</feature>
<dbReference type="Pfam" id="PF04043">
    <property type="entry name" value="PMEI"/>
    <property type="match status" value="1"/>
</dbReference>
<evidence type="ECO:0000313" key="3">
    <source>
        <dbReference type="EMBL" id="KAG8046765.1"/>
    </source>
</evidence>
<evidence type="ECO:0000259" key="2">
    <source>
        <dbReference type="Pfam" id="PF04043"/>
    </source>
</evidence>
<dbReference type="InterPro" id="IPR006501">
    <property type="entry name" value="Pectinesterase_inhib_dom"/>
</dbReference>
<comment type="caution">
    <text evidence="3">The sequence shown here is derived from an EMBL/GenBank/DDBJ whole genome shotgun (WGS) entry which is preliminary data.</text>
</comment>
<feature type="signal peptide" evidence="1">
    <location>
        <begin position="1"/>
        <end position="16"/>
    </location>
</feature>
<keyword evidence="4" id="KW-1185">Reference proteome</keyword>
<organism evidence="3 4">
    <name type="scientific">Zizania palustris</name>
    <name type="common">Northern wild rice</name>
    <dbReference type="NCBI Taxonomy" id="103762"/>
    <lineage>
        <taxon>Eukaryota</taxon>
        <taxon>Viridiplantae</taxon>
        <taxon>Streptophyta</taxon>
        <taxon>Embryophyta</taxon>
        <taxon>Tracheophyta</taxon>
        <taxon>Spermatophyta</taxon>
        <taxon>Magnoliopsida</taxon>
        <taxon>Liliopsida</taxon>
        <taxon>Poales</taxon>
        <taxon>Poaceae</taxon>
        <taxon>BOP clade</taxon>
        <taxon>Oryzoideae</taxon>
        <taxon>Oryzeae</taxon>
        <taxon>Zizaniinae</taxon>
        <taxon>Zizania</taxon>
    </lineage>
</organism>
<evidence type="ECO:0000313" key="4">
    <source>
        <dbReference type="Proteomes" id="UP000729402"/>
    </source>
</evidence>
<accession>A0A8J5RKP0</accession>
<protein>
    <recommendedName>
        <fullName evidence="2">Pectinesterase inhibitor domain-containing protein</fullName>
    </recommendedName>
</protein>
<feature type="chain" id="PRO_5035229508" description="Pectinesterase inhibitor domain-containing protein" evidence="1">
    <location>
        <begin position="17"/>
        <end position="203"/>
    </location>
</feature>
<dbReference type="OrthoDB" id="720956at2759"/>
<dbReference type="GO" id="GO:0004857">
    <property type="term" value="F:enzyme inhibitor activity"/>
    <property type="evidence" value="ECO:0007669"/>
    <property type="project" value="InterPro"/>
</dbReference>
<reference evidence="3" key="1">
    <citation type="journal article" date="2021" name="bioRxiv">
        <title>Whole Genome Assembly and Annotation of Northern Wild Rice, Zizania palustris L., Supports a Whole Genome Duplication in the Zizania Genus.</title>
        <authorList>
            <person name="Haas M."/>
            <person name="Kono T."/>
            <person name="Macchietto M."/>
            <person name="Millas R."/>
            <person name="McGilp L."/>
            <person name="Shao M."/>
            <person name="Duquette J."/>
            <person name="Hirsch C.N."/>
            <person name="Kimball J."/>
        </authorList>
    </citation>
    <scope>NUCLEOTIDE SEQUENCE</scope>
    <source>
        <tissue evidence="3">Fresh leaf tissue</tissue>
    </source>
</reference>
<gene>
    <name evidence="3" type="ORF">GUJ93_ZPchr0008g13340</name>
</gene>
<dbReference type="NCBIfam" id="TIGR01614">
    <property type="entry name" value="PME_inhib"/>
    <property type="match status" value="1"/>
</dbReference>
<name>A0A8J5RKP0_ZIZPA</name>
<evidence type="ECO:0000256" key="1">
    <source>
        <dbReference type="SAM" id="SignalP"/>
    </source>
</evidence>
<dbReference type="EMBL" id="JAAALK010000290">
    <property type="protein sequence ID" value="KAG8046765.1"/>
    <property type="molecule type" value="Genomic_DNA"/>
</dbReference>
<reference evidence="3" key="2">
    <citation type="submission" date="2021-02" db="EMBL/GenBank/DDBJ databases">
        <authorList>
            <person name="Kimball J.A."/>
            <person name="Haas M.W."/>
            <person name="Macchietto M."/>
            <person name="Kono T."/>
            <person name="Duquette J."/>
            <person name="Shao M."/>
        </authorList>
    </citation>
    <scope>NUCLEOTIDE SEQUENCE</scope>
    <source>
        <tissue evidence="3">Fresh leaf tissue</tissue>
    </source>
</reference>
<keyword evidence="1" id="KW-0732">Signal</keyword>